<keyword evidence="2" id="KW-0489">Methyltransferase</keyword>
<dbReference type="PANTHER" id="PTHR34203">
    <property type="entry name" value="METHYLTRANSFERASE, FKBM FAMILY PROTEIN"/>
    <property type="match status" value="1"/>
</dbReference>
<name>A0A849IKQ8_9HYPH</name>
<proteinExistence type="predicted"/>
<dbReference type="SUPFAM" id="SSF53335">
    <property type="entry name" value="S-adenosyl-L-methionine-dependent methyltransferases"/>
    <property type="match status" value="1"/>
</dbReference>
<dbReference type="RefSeq" id="WP_171219958.1">
    <property type="nucleotide sequence ID" value="NZ_JABEPP010000005.1"/>
</dbReference>
<sequence length="383" mass="43018">MTDLGLPAGLEGSTDLRGILESSCPPPLREPPRGRWIYGAGGFGRQLARELVRLNLPVLGFIDRKGRESADVDGMLCRHPDDLPDGDARGTHLVYGILNHAVAPHEILSWAESRPFDQLVFPTSFYEIEGFALDSYWLGPPRETLAHLSDLMTFYDRLADEESRTTFLQLLQYRLSSDPRRHPAVREKEVYVERFLPIFDEPIIFVDAGAFTGDSLEALLDAGVKIAEWLAFEPDPENLRGLRRTAKRRADALARYTLVPAGLADTNGRLLFASSGSMSSRLAGPDDTGNTLQVEVLRFDDAFRRSGRIYVKMDIEGAEREALRGMRNLLAQQRPILAISAYHRTADLWEIPKLVCDLYPQPRLRLRQHGHHGFESVLYVSPG</sequence>
<dbReference type="InterPro" id="IPR006342">
    <property type="entry name" value="FkbM_mtfrase"/>
</dbReference>
<feature type="domain" description="Methyltransferase FkbM" evidence="1">
    <location>
        <begin position="207"/>
        <end position="345"/>
    </location>
</feature>
<dbReference type="Pfam" id="PF05050">
    <property type="entry name" value="Methyltransf_21"/>
    <property type="match status" value="1"/>
</dbReference>
<dbReference type="Gene3D" id="3.40.50.150">
    <property type="entry name" value="Vaccinia Virus protein VP39"/>
    <property type="match status" value="1"/>
</dbReference>
<gene>
    <name evidence="2" type="ORF">HJG44_19420</name>
</gene>
<organism evidence="2 3">
    <name type="scientific">Enterovirga aerilata</name>
    <dbReference type="NCBI Taxonomy" id="2730920"/>
    <lineage>
        <taxon>Bacteria</taxon>
        <taxon>Pseudomonadati</taxon>
        <taxon>Pseudomonadota</taxon>
        <taxon>Alphaproteobacteria</taxon>
        <taxon>Hyphomicrobiales</taxon>
        <taxon>Methylobacteriaceae</taxon>
        <taxon>Enterovirga</taxon>
    </lineage>
</organism>
<comment type="caution">
    <text evidence="2">The sequence shown here is derived from an EMBL/GenBank/DDBJ whole genome shotgun (WGS) entry which is preliminary data.</text>
</comment>
<keyword evidence="2" id="KW-0808">Transferase</keyword>
<reference evidence="2 3" key="1">
    <citation type="submission" date="2020-04" db="EMBL/GenBank/DDBJ databases">
        <title>Enterovirga sp. isolate from soil.</title>
        <authorList>
            <person name="Chea S."/>
            <person name="Kim D.-U."/>
        </authorList>
    </citation>
    <scope>NUCLEOTIDE SEQUENCE [LARGE SCALE GENOMIC DNA]</scope>
    <source>
        <strain evidence="2 3">DB1703</strain>
    </source>
</reference>
<dbReference type="EMBL" id="JABEPP010000005">
    <property type="protein sequence ID" value="NNM74533.1"/>
    <property type="molecule type" value="Genomic_DNA"/>
</dbReference>
<accession>A0A849IKQ8</accession>
<dbReference type="NCBIfam" id="TIGR01444">
    <property type="entry name" value="fkbM_fam"/>
    <property type="match status" value="1"/>
</dbReference>
<dbReference type="Proteomes" id="UP000564885">
    <property type="component" value="Unassembled WGS sequence"/>
</dbReference>
<dbReference type="InterPro" id="IPR052514">
    <property type="entry name" value="SAM-dependent_MTase"/>
</dbReference>
<protein>
    <submittedName>
        <fullName evidence="2">FkbM family methyltransferase</fullName>
    </submittedName>
</protein>
<dbReference type="GO" id="GO:0032259">
    <property type="term" value="P:methylation"/>
    <property type="evidence" value="ECO:0007669"/>
    <property type="project" value="UniProtKB-KW"/>
</dbReference>
<evidence type="ECO:0000313" key="3">
    <source>
        <dbReference type="Proteomes" id="UP000564885"/>
    </source>
</evidence>
<evidence type="ECO:0000259" key="1">
    <source>
        <dbReference type="Pfam" id="PF05050"/>
    </source>
</evidence>
<evidence type="ECO:0000313" key="2">
    <source>
        <dbReference type="EMBL" id="NNM74533.1"/>
    </source>
</evidence>
<dbReference type="PANTHER" id="PTHR34203:SF15">
    <property type="entry name" value="SLL1173 PROTEIN"/>
    <property type="match status" value="1"/>
</dbReference>
<dbReference type="InterPro" id="IPR029063">
    <property type="entry name" value="SAM-dependent_MTases_sf"/>
</dbReference>
<keyword evidence="3" id="KW-1185">Reference proteome</keyword>
<dbReference type="GO" id="GO:0008168">
    <property type="term" value="F:methyltransferase activity"/>
    <property type="evidence" value="ECO:0007669"/>
    <property type="project" value="UniProtKB-KW"/>
</dbReference>
<dbReference type="AlphaFoldDB" id="A0A849IKQ8"/>